<name>A0ABM5QNU8_9CORY</name>
<keyword evidence="3" id="KW-1185">Reference proteome</keyword>
<evidence type="ECO:0008006" key="4">
    <source>
        <dbReference type="Google" id="ProtNLM"/>
    </source>
</evidence>
<proteinExistence type="predicted"/>
<organism evidence="2 3">
    <name type="scientific">Corynebacterium atypicum</name>
    <dbReference type="NCBI Taxonomy" id="191610"/>
    <lineage>
        <taxon>Bacteria</taxon>
        <taxon>Bacillati</taxon>
        <taxon>Actinomycetota</taxon>
        <taxon>Actinomycetes</taxon>
        <taxon>Mycobacteriales</taxon>
        <taxon>Corynebacteriaceae</taxon>
        <taxon>Corynebacterium</taxon>
    </lineage>
</organism>
<sequence length="180" mass="19309">MHYTSWEPRSSGQPATLVVGKGPEKLAVFGVEKADVSGDTWLLATDGANGVRATTTEGREFSATGAGKRAKRVDVDLDGKKLAMVNENSSNWVVLTADQVKIAQFSGTNNGVRRAILEFVPDAENTEAAQKSIAELSQEDVVALSWFVRTILEAKLSRMTGMVIVTLVALSILAVLTFLL</sequence>
<keyword evidence="1" id="KW-0472">Membrane</keyword>
<evidence type="ECO:0000256" key="1">
    <source>
        <dbReference type="SAM" id="Phobius"/>
    </source>
</evidence>
<keyword evidence="1" id="KW-1133">Transmembrane helix</keyword>
<keyword evidence="1" id="KW-0812">Transmembrane</keyword>
<protein>
    <recommendedName>
        <fullName evidence="4">Lipoprotein LpqB beta-propeller domain-containing protein</fullName>
    </recommendedName>
</protein>
<reference evidence="2 3" key="1">
    <citation type="submission" date="2014-07" db="EMBL/GenBank/DDBJ databases">
        <title>Complete genome sequence of Corynebacterium atypicum DSM 44849: identifiction of the mycolic acid biosynthesis genes.</title>
        <authorList>
            <person name="Tippelt A."/>
            <person name="Mollmann S."/>
            <person name="Albersmeier A."/>
            <person name="Jaenicke S."/>
            <person name="Ruckert C."/>
            <person name="Tauch A."/>
        </authorList>
    </citation>
    <scope>NUCLEOTIDE SEQUENCE [LARGE SCALE GENOMIC DNA]</scope>
    <source>
        <strain evidence="2 3">R2070</strain>
    </source>
</reference>
<evidence type="ECO:0000313" key="2">
    <source>
        <dbReference type="EMBL" id="AIG64501.1"/>
    </source>
</evidence>
<gene>
    <name evidence="2" type="ORF">CATYP_07780</name>
</gene>
<dbReference type="Proteomes" id="UP000028504">
    <property type="component" value="Chromosome"/>
</dbReference>
<evidence type="ECO:0000313" key="3">
    <source>
        <dbReference type="Proteomes" id="UP000028504"/>
    </source>
</evidence>
<dbReference type="EMBL" id="CP008944">
    <property type="protein sequence ID" value="AIG64501.1"/>
    <property type="molecule type" value="Genomic_DNA"/>
</dbReference>
<feature type="transmembrane region" description="Helical" evidence="1">
    <location>
        <begin position="159"/>
        <end position="179"/>
    </location>
</feature>
<accession>A0ABM5QNU8</accession>